<evidence type="ECO:0000313" key="3">
    <source>
        <dbReference type="Proteomes" id="UP001164746"/>
    </source>
</evidence>
<dbReference type="PANTHER" id="PTHR11863">
    <property type="entry name" value="STEROL DESATURASE"/>
    <property type="match status" value="1"/>
</dbReference>
<dbReference type="InterPro" id="IPR050307">
    <property type="entry name" value="Sterol_Desaturase_Related"/>
</dbReference>
<gene>
    <name evidence="2" type="ORF">MAR_024021</name>
</gene>
<keyword evidence="1" id="KW-1133">Transmembrane helix</keyword>
<sequence length="268" mass="30907">MTAEAKMADLRDTPEALGLPAEVSQSQSKGPKIGRIMDSVKKALQIHRLWGATGSFWQSCWDYMYTHWGQENDFWFCCIGTFVVTQGVFWLGNSFFMLLDVYGVPACLLKYKIQEDVKVEMPKLWKAVRQVVFNMLVVGVPFIFVASYLFQLRGGSSTIGGELPTFTWVMLEILIFSFVEEFCFYYSHRLLHHPRLYKHIHKLHHEWTAPIGIVAVFNQNFGVLGVLDRLHGTDIQFHASKQYQRHVMLLNTVPLNSQYPAEPKKKPE</sequence>
<protein>
    <submittedName>
        <fullName evidence="2">FXDC2-like protein</fullName>
    </submittedName>
</protein>
<dbReference type="Proteomes" id="UP001164746">
    <property type="component" value="Chromosome 3"/>
</dbReference>
<feature type="transmembrane region" description="Helical" evidence="1">
    <location>
        <begin position="131"/>
        <end position="150"/>
    </location>
</feature>
<name>A0ABY7DRC0_MYAAR</name>
<keyword evidence="3" id="KW-1185">Reference proteome</keyword>
<evidence type="ECO:0000256" key="1">
    <source>
        <dbReference type="SAM" id="Phobius"/>
    </source>
</evidence>
<keyword evidence="1" id="KW-0472">Membrane</keyword>
<keyword evidence="1" id="KW-0812">Transmembrane</keyword>
<proteinExistence type="predicted"/>
<evidence type="ECO:0000313" key="2">
    <source>
        <dbReference type="EMBL" id="WAQ99648.1"/>
    </source>
</evidence>
<reference evidence="2" key="1">
    <citation type="submission" date="2022-11" db="EMBL/GenBank/DDBJ databases">
        <title>Centuries of genome instability and evolution in soft-shell clam transmissible cancer (bioRxiv).</title>
        <authorList>
            <person name="Hart S.F.M."/>
            <person name="Yonemitsu M.A."/>
            <person name="Giersch R.M."/>
            <person name="Beal B.F."/>
            <person name="Arriagada G."/>
            <person name="Davis B.W."/>
            <person name="Ostrander E.A."/>
            <person name="Goff S.P."/>
            <person name="Metzger M.J."/>
        </authorList>
    </citation>
    <scope>NUCLEOTIDE SEQUENCE</scope>
    <source>
        <strain evidence="2">MELC-2E11</strain>
        <tissue evidence="2">Siphon/mantle</tissue>
    </source>
</reference>
<accession>A0ABY7DRC0</accession>
<organism evidence="2 3">
    <name type="scientific">Mya arenaria</name>
    <name type="common">Soft-shell clam</name>
    <dbReference type="NCBI Taxonomy" id="6604"/>
    <lineage>
        <taxon>Eukaryota</taxon>
        <taxon>Metazoa</taxon>
        <taxon>Spiralia</taxon>
        <taxon>Lophotrochozoa</taxon>
        <taxon>Mollusca</taxon>
        <taxon>Bivalvia</taxon>
        <taxon>Autobranchia</taxon>
        <taxon>Heteroconchia</taxon>
        <taxon>Euheterodonta</taxon>
        <taxon>Imparidentia</taxon>
        <taxon>Neoheterodontei</taxon>
        <taxon>Myida</taxon>
        <taxon>Myoidea</taxon>
        <taxon>Myidae</taxon>
        <taxon>Mya</taxon>
    </lineage>
</organism>
<dbReference type="EMBL" id="CP111014">
    <property type="protein sequence ID" value="WAQ99648.1"/>
    <property type="molecule type" value="Genomic_DNA"/>
</dbReference>
<feature type="transmembrane region" description="Helical" evidence="1">
    <location>
        <begin position="165"/>
        <end position="186"/>
    </location>
</feature>